<feature type="compositionally biased region" description="Polar residues" evidence="1">
    <location>
        <begin position="389"/>
        <end position="400"/>
    </location>
</feature>
<feature type="region of interest" description="Disordered" evidence="1">
    <location>
        <begin position="163"/>
        <end position="354"/>
    </location>
</feature>
<name>A0A4P7NQC8_PYROR</name>
<feature type="compositionally biased region" description="Pro residues" evidence="1">
    <location>
        <begin position="17"/>
        <end position="26"/>
    </location>
</feature>
<feature type="compositionally biased region" description="Polar residues" evidence="1">
    <location>
        <begin position="293"/>
        <end position="308"/>
    </location>
</feature>
<reference evidence="2 3" key="1">
    <citation type="journal article" date="2019" name="Mol. Biol. Evol.">
        <title>Blast fungal genomes show frequent chromosomal changes, gene gains and losses, and effector gene turnover.</title>
        <authorList>
            <person name="Gomez Luciano L.B."/>
            <person name="Jason Tsai I."/>
            <person name="Chuma I."/>
            <person name="Tosa Y."/>
            <person name="Chen Y.H."/>
            <person name="Li J.Y."/>
            <person name="Li M.Y."/>
            <person name="Jade Lu M.Y."/>
            <person name="Nakayashiki H."/>
            <person name="Li W.H."/>
        </authorList>
    </citation>
    <scope>NUCLEOTIDE SEQUENCE [LARGE SCALE GENOMIC DNA]</scope>
    <source>
        <strain evidence="2">MZ5-1-6</strain>
    </source>
</reference>
<dbReference type="Proteomes" id="UP000294847">
    <property type="component" value="Chromosome 6"/>
</dbReference>
<evidence type="ECO:0000313" key="2">
    <source>
        <dbReference type="EMBL" id="QBZ64623.1"/>
    </source>
</evidence>
<dbReference type="AlphaFoldDB" id="A0A4P7NQC8"/>
<feature type="compositionally biased region" description="Low complexity" evidence="1">
    <location>
        <begin position="276"/>
        <end position="292"/>
    </location>
</feature>
<feature type="region of interest" description="Disordered" evidence="1">
    <location>
        <begin position="383"/>
        <end position="406"/>
    </location>
</feature>
<gene>
    <name evidence="2" type="ORF">PoMZ_06321</name>
</gene>
<protein>
    <submittedName>
        <fullName evidence="2">Uncharacterized protein</fullName>
    </submittedName>
</protein>
<proteinExistence type="predicted"/>
<organism evidence="2 3">
    <name type="scientific">Pyricularia oryzae</name>
    <name type="common">Rice blast fungus</name>
    <name type="synonym">Magnaporthe oryzae</name>
    <dbReference type="NCBI Taxonomy" id="318829"/>
    <lineage>
        <taxon>Eukaryota</taxon>
        <taxon>Fungi</taxon>
        <taxon>Dikarya</taxon>
        <taxon>Ascomycota</taxon>
        <taxon>Pezizomycotina</taxon>
        <taxon>Sordariomycetes</taxon>
        <taxon>Sordariomycetidae</taxon>
        <taxon>Magnaporthales</taxon>
        <taxon>Pyriculariaceae</taxon>
        <taxon>Pyricularia</taxon>
    </lineage>
</organism>
<feature type="compositionally biased region" description="Acidic residues" evidence="1">
    <location>
        <begin position="327"/>
        <end position="338"/>
    </location>
</feature>
<dbReference type="EMBL" id="CP034209">
    <property type="protein sequence ID" value="QBZ64623.1"/>
    <property type="molecule type" value="Genomic_DNA"/>
</dbReference>
<evidence type="ECO:0000256" key="1">
    <source>
        <dbReference type="SAM" id="MobiDB-lite"/>
    </source>
</evidence>
<feature type="region of interest" description="Disordered" evidence="1">
    <location>
        <begin position="1"/>
        <end position="43"/>
    </location>
</feature>
<evidence type="ECO:0000313" key="3">
    <source>
        <dbReference type="Proteomes" id="UP000294847"/>
    </source>
</evidence>
<sequence>MGLPLYIAPVESDVPPRSAPKSPPAHPRSAIRRRRHDVSGVEARRRAGLAAHIAAVHDYAFGNSQRWVARRGGRLATPPRDNTVAAAAGHTAMDSPSDTQPPDADQWRAATRRFREPSNPPSRRSAGLDDRAASVMAERWANLHTRASPDLAARVQMIRTAMDSTHRSVRTSRDGISRFPRARTSRSRDESLELPPIRQEVRVVVEPSHTLEPDLSTMGGLVGQRPPRSSRNSRREPSQSTPMDGLGDRNRSLSPEAENPWHTIVSTLTPDPQPPSASSSFASTSASFSTSTMQSAGTGRSSATSVTGRDTRMDDVEQNCESACENSDTEEDEDDESSESALLPFFSRPELADDAPMDQFMRSVRSYSSETGDRNRGTRTYADVIGNTADRTNPSGSSADNPGELMGEMQRIVRRLATREDIPDEWWAEVGLSRTLSRASG</sequence>
<accession>A0A4P7NQC8</accession>